<dbReference type="PATRIC" id="fig|1330330.3.peg.123"/>
<name>A0A0G2Z4N8_9BACT</name>
<proteinExistence type="predicted"/>
<dbReference type="KEGG" id="kpf:IX53_00655"/>
<dbReference type="RefSeq" id="WP_047753710.1">
    <property type="nucleotide sequence ID" value="NZ_CAJUHA010000002.1"/>
</dbReference>
<gene>
    <name evidence="1" type="ORF">IX53_00655</name>
</gene>
<accession>A0A0G2Z4N8</accession>
<dbReference type="STRING" id="1330330.IX53_00655"/>
<organism evidence="1 2">
    <name type="scientific">Kosmotoga pacifica</name>
    <dbReference type="NCBI Taxonomy" id="1330330"/>
    <lineage>
        <taxon>Bacteria</taxon>
        <taxon>Thermotogati</taxon>
        <taxon>Thermotogota</taxon>
        <taxon>Thermotogae</taxon>
        <taxon>Kosmotogales</taxon>
        <taxon>Kosmotogaceae</taxon>
        <taxon>Kosmotoga</taxon>
    </lineage>
</organism>
<reference evidence="1 2" key="1">
    <citation type="submission" date="2015-04" db="EMBL/GenBank/DDBJ databases">
        <title>Complete Genome Sequence of Kosmotoga pacifica SLHLJ1.</title>
        <authorList>
            <person name="Jiang L.J."/>
            <person name="Shao Z.Z."/>
            <person name="Jebbar M."/>
        </authorList>
    </citation>
    <scope>NUCLEOTIDE SEQUENCE [LARGE SCALE GENOMIC DNA]</scope>
    <source>
        <strain evidence="1 2">SLHLJ1</strain>
    </source>
</reference>
<dbReference type="EMBL" id="CP011232">
    <property type="protein sequence ID" value="AKI96575.1"/>
    <property type="molecule type" value="Genomic_DNA"/>
</dbReference>
<dbReference type="Proteomes" id="UP000035159">
    <property type="component" value="Chromosome"/>
</dbReference>
<dbReference type="AlphaFoldDB" id="A0A0G2Z4N8"/>
<protein>
    <submittedName>
        <fullName evidence="1">Uncharacterized protein</fullName>
    </submittedName>
</protein>
<sequence>MSKKLKNTAKALSDVYPLFSLLYRFRKKIKNIESKIKQTPLDGLNNRLITATLNFINAYEEVEALYLKERQKERGG</sequence>
<evidence type="ECO:0000313" key="1">
    <source>
        <dbReference type="EMBL" id="AKI96575.1"/>
    </source>
</evidence>
<keyword evidence="2" id="KW-1185">Reference proteome</keyword>
<evidence type="ECO:0000313" key="2">
    <source>
        <dbReference type="Proteomes" id="UP000035159"/>
    </source>
</evidence>